<organism evidence="4 5">
    <name type="scientific">Natrinema saccharevitans</name>
    <dbReference type="NCBI Taxonomy" id="301967"/>
    <lineage>
        <taxon>Archaea</taxon>
        <taxon>Methanobacteriati</taxon>
        <taxon>Methanobacteriota</taxon>
        <taxon>Stenosarchaea group</taxon>
        <taxon>Halobacteria</taxon>
        <taxon>Halobacteriales</taxon>
        <taxon>Natrialbaceae</taxon>
        <taxon>Natrinema</taxon>
    </lineage>
</organism>
<feature type="transmembrane region" description="Helical" evidence="2">
    <location>
        <begin position="21"/>
        <end position="48"/>
    </location>
</feature>
<dbReference type="InterPro" id="IPR012859">
    <property type="entry name" value="Pilin_N_archaeal"/>
</dbReference>
<keyword evidence="2" id="KW-0472">Membrane</keyword>
<dbReference type="NCBIfam" id="TIGR02537">
    <property type="entry name" value="arch_flag_Nterm"/>
    <property type="match status" value="1"/>
</dbReference>
<evidence type="ECO:0000313" key="5">
    <source>
        <dbReference type="Proteomes" id="UP000189370"/>
    </source>
</evidence>
<dbReference type="OrthoDB" id="201989at2157"/>
<feature type="region of interest" description="Disordered" evidence="1">
    <location>
        <begin position="113"/>
        <end position="151"/>
    </location>
</feature>
<feature type="domain" description="Archaeal Type IV pilin N-terminal" evidence="3">
    <location>
        <begin position="19"/>
        <end position="92"/>
    </location>
</feature>
<name>A0A1S8AST0_9EURY</name>
<keyword evidence="5" id="KW-1185">Reference proteome</keyword>
<evidence type="ECO:0000259" key="3">
    <source>
        <dbReference type="Pfam" id="PF07790"/>
    </source>
</evidence>
<keyword evidence="2" id="KW-1133">Transmembrane helix</keyword>
<protein>
    <submittedName>
        <fullName evidence="4">Type IV pilin</fullName>
    </submittedName>
</protein>
<comment type="caution">
    <text evidence="4">The sequence shown here is derived from an EMBL/GenBank/DDBJ whole genome shotgun (WGS) entry which is preliminary data.</text>
</comment>
<evidence type="ECO:0000313" key="4">
    <source>
        <dbReference type="EMBL" id="OLZ39597.1"/>
    </source>
</evidence>
<sequence length="169" mass="17467">MRTLRGRRVRGQPEAEGRRGISPVLGVLTLLTLTVCLAGVLVVGVGAWSIASPRPTATFDLAANGSASTLDIEHVAGDPIDVDELSVTIAIDGRELDDQPPVPFVGASGFDGMPSGPFNAEAESEWTSGERAGLSLATTNQPELSPGDSVTVTLAVDDRQIATLETSAT</sequence>
<accession>A0A1S8AST0</accession>
<dbReference type="Proteomes" id="UP000189370">
    <property type="component" value="Unassembled WGS sequence"/>
</dbReference>
<dbReference type="EMBL" id="LWLN01000001">
    <property type="protein sequence ID" value="OLZ39597.1"/>
    <property type="molecule type" value="Genomic_DNA"/>
</dbReference>
<dbReference type="STRING" id="301967.A6E15_00735"/>
<proteinExistence type="predicted"/>
<keyword evidence="2" id="KW-0812">Transmembrane</keyword>
<evidence type="ECO:0000256" key="2">
    <source>
        <dbReference type="SAM" id="Phobius"/>
    </source>
</evidence>
<dbReference type="RefSeq" id="WP_076142944.1">
    <property type="nucleotide sequence ID" value="NZ_LWLN01000001.1"/>
</dbReference>
<gene>
    <name evidence="4" type="ORF">A6E15_00735</name>
</gene>
<dbReference type="Pfam" id="PF07790">
    <property type="entry name" value="Pilin_N"/>
    <property type="match status" value="1"/>
</dbReference>
<reference evidence="5" key="1">
    <citation type="submission" date="2016-04" db="EMBL/GenBank/DDBJ databases">
        <authorList>
            <person name="Chen S.-C."/>
            <person name="Lai M.-C."/>
        </authorList>
    </citation>
    <scope>NUCLEOTIDE SEQUENCE [LARGE SCALE GENOMIC DNA]</scope>
    <source>
        <strain evidence="5">AB14</strain>
    </source>
</reference>
<dbReference type="AlphaFoldDB" id="A0A1S8AST0"/>
<evidence type="ECO:0000256" key="1">
    <source>
        <dbReference type="SAM" id="MobiDB-lite"/>
    </source>
</evidence>
<feature type="compositionally biased region" description="Polar residues" evidence="1">
    <location>
        <begin position="136"/>
        <end position="151"/>
    </location>
</feature>
<dbReference type="InterPro" id="IPR013373">
    <property type="entry name" value="Flagellin/pilin_N_arc"/>
</dbReference>